<name>A0AAC9Z6V0_9RHOB</name>
<proteinExistence type="inferred from homology"/>
<dbReference type="CDD" id="cd06558">
    <property type="entry name" value="crotonase-like"/>
    <property type="match status" value="1"/>
</dbReference>
<keyword evidence="4" id="KW-0443">Lipid metabolism</keyword>
<dbReference type="Pfam" id="PF00378">
    <property type="entry name" value="ECH_1"/>
    <property type="match status" value="1"/>
</dbReference>
<evidence type="ECO:0000256" key="6">
    <source>
        <dbReference type="RuleBase" id="RU003707"/>
    </source>
</evidence>
<dbReference type="Gene3D" id="3.90.226.10">
    <property type="entry name" value="2-enoyl-CoA Hydratase, Chain A, domain 1"/>
    <property type="match status" value="1"/>
</dbReference>
<dbReference type="AlphaFoldDB" id="A0AAC9Z6V0"/>
<dbReference type="InterPro" id="IPR014748">
    <property type="entry name" value="Enoyl-CoA_hydra_C"/>
</dbReference>
<dbReference type="NCBIfam" id="NF005699">
    <property type="entry name" value="PRK07509.1"/>
    <property type="match status" value="1"/>
</dbReference>
<evidence type="ECO:0000256" key="4">
    <source>
        <dbReference type="ARBA" id="ARBA00023098"/>
    </source>
</evidence>
<dbReference type="Proteomes" id="UP000217545">
    <property type="component" value="Chromosome"/>
</dbReference>
<dbReference type="Gene3D" id="1.10.12.10">
    <property type="entry name" value="Lyase 2-enoyl-coa Hydratase, Chain A, domain 2"/>
    <property type="match status" value="1"/>
</dbReference>
<evidence type="ECO:0000256" key="1">
    <source>
        <dbReference type="ARBA" id="ARBA00005005"/>
    </source>
</evidence>
<accession>A0AAC9Z6V0</accession>
<reference evidence="7 8" key="1">
    <citation type="journal article" date="2017" name="Front. Microbiol.">
        <title>Phaeobacter piscinae sp. nov., a species of the Roseobacter group and potential aquaculture probiont.</title>
        <authorList>
            <person name="Sonnenschein E.C."/>
            <person name="Phippen C.B.W."/>
            <person name="Nielsen K.F."/>
            <person name="Mateiu R.V."/>
            <person name="Melchiorsen J."/>
            <person name="Gram L."/>
            <person name="Overmann J."/>
            <person name="Freese H.M."/>
        </authorList>
    </citation>
    <scope>NUCLEOTIDE SEQUENCE [LARGE SCALE GENOMIC DNA]</scope>
    <source>
        <strain evidence="7 8">P63</strain>
    </source>
</reference>
<dbReference type="PANTHER" id="PTHR43149">
    <property type="entry name" value="ENOYL-COA HYDRATASE"/>
    <property type="match status" value="1"/>
</dbReference>
<dbReference type="InterPro" id="IPR001753">
    <property type="entry name" value="Enoyl-CoA_hydra/iso"/>
</dbReference>
<dbReference type="GO" id="GO:0006631">
    <property type="term" value="P:fatty acid metabolic process"/>
    <property type="evidence" value="ECO:0007669"/>
    <property type="project" value="UniProtKB-KW"/>
</dbReference>
<dbReference type="PROSITE" id="PS00166">
    <property type="entry name" value="ENOYL_COA_HYDRATASE"/>
    <property type="match status" value="1"/>
</dbReference>
<evidence type="ECO:0000313" key="8">
    <source>
        <dbReference type="Proteomes" id="UP000217545"/>
    </source>
</evidence>
<dbReference type="EMBL" id="CP010784">
    <property type="protein sequence ID" value="ATF05086.1"/>
    <property type="molecule type" value="Genomic_DNA"/>
</dbReference>
<evidence type="ECO:0000256" key="5">
    <source>
        <dbReference type="ARBA" id="ARBA00023235"/>
    </source>
</evidence>
<dbReference type="GO" id="GO:0016853">
    <property type="term" value="F:isomerase activity"/>
    <property type="evidence" value="ECO:0007669"/>
    <property type="project" value="UniProtKB-KW"/>
</dbReference>
<dbReference type="InterPro" id="IPR018376">
    <property type="entry name" value="Enoyl-CoA_hyd/isom_CS"/>
</dbReference>
<sequence>MIGGCRASAGDSLRFCPGVTLDHRWDPGQSAAKRMSEKEGADMARVSVEIEDHIARVTLTRGDKMNALDSQMIEEIIAAGESLMDSKARVVVLSGEGKAFCAGLDLMSFAQMGLQNPEEWLMSRSHGDANQVQQVAMVWRRLPMPVIAAINGVAFGGGLQLALGADIRIAAPDAGFSVMEMKWGIVPDMGGMVLLPQLLRSDVLRRLTYTAEKVSAPQALDWGLVTELAEDPVARAHELATVIAGQSPAAIRAAKALIETAEASTDRAEVLLEESRVQVGLIGKPEQMEVVAAQMQKRAPKFD</sequence>
<evidence type="ECO:0000313" key="7">
    <source>
        <dbReference type="EMBL" id="ATF05086.1"/>
    </source>
</evidence>
<evidence type="ECO:0000256" key="2">
    <source>
        <dbReference type="ARBA" id="ARBA00005254"/>
    </source>
</evidence>
<comment type="pathway">
    <text evidence="1">Lipid metabolism; fatty acid beta-oxidation.</text>
</comment>
<keyword evidence="3" id="KW-0276">Fatty acid metabolism</keyword>
<evidence type="ECO:0000256" key="3">
    <source>
        <dbReference type="ARBA" id="ARBA00022832"/>
    </source>
</evidence>
<gene>
    <name evidence="7" type="ORF">PhaeoP63_00994</name>
</gene>
<protein>
    <submittedName>
        <fullName evidence="7">Enoyl-CoA hydratase/carnithine racemase</fullName>
    </submittedName>
</protein>
<dbReference type="InterPro" id="IPR029045">
    <property type="entry name" value="ClpP/crotonase-like_dom_sf"/>
</dbReference>
<dbReference type="InterPro" id="IPR045002">
    <property type="entry name" value="Ech1-like"/>
</dbReference>
<dbReference type="SUPFAM" id="SSF52096">
    <property type="entry name" value="ClpP/crotonase"/>
    <property type="match status" value="1"/>
</dbReference>
<dbReference type="PANTHER" id="PTHR43149:SF1">
    <property type="entry name" value="DELTA(3,5)-DELTA(2,4)-DIENOYL-COA ISOMERASE, MITOCHONDRIAL"/>
    <property type="match status" value="1"/>
</dbReference>
<keyword evidence="5" id="KW-0413">Isomerase</keyword>
<organism evidence="7 8">
    <name type="scientific">Phaeobacter gallaeciensis</name>
    <dbReference type="NCBI Taxonomy" id="60890"/>
    <lineage>
        <taxon>Bacteria</taxon>
        <taxon>Pseudomonadati</taxon>
        <taxon>Pseudomonadota</taxon>
        <taxon>Alphaproteobacteria</taxon>
        <taxon>Rhodobacterales</taxon>
        <taxon>Roseobacteraceae</taxon>
        <taxon>Phaeobacter</taxon>
    </lineage>
</organism>
<comment type="similarity">
    <text evidence="2 6">Belongs to the enoyl-CoA hydratase/isomerase family.</text>
</comment>